<reference evidence="3 4" key="1">
    <citation type="journal article" date="2024" name="IMA Fungus">
        <title>IMA Genome - F19 : A genome assembly and annotation guide to empower mycologists, including annotated draft genome sequences of Ceratocystis pirilliformis, Diaporthe australafricana, Fusarium ophioides, Paecilomyces lecythidis, and Sporothrix stenoceras.</title>
        <authorList>
            <person name="Aylward J."/>
            <person name="Wilson A.M."/>
            <person name="Visagie C.M."/>
            <person name="Spraker J."/>
            <person name="Barnes I."/>
            <person name="Buitendag C."/>
            <person name="Ceriani C."/>
            <person name="Del Mar Angel L."/>
            <person name="du Plessis D."/>
            <person name="Fuchs T."/>
            <person name="Gasser K."/>
            <person name="Kramer D."/>
            <person name="Li W."/>
            <person name="Munsamy K."/>
            <person name="Piso A."/>
            <person name="Price J.L."/>
            <person name="Sonnekus B."/>
            <person name="Thomas C."/>
            <person name="van der Nest A."/>
            <person name="van Dijk A."/>
            <person name="van Heerden A."/>
            <person name="van Vuuren N."/>
            <person name="Yilmaz N."/>
            <person name="Duong T.A."/>
            <person name="van der Merwe N.A."/>
            <person name="Wingfield M.J."/>
            <person name="Wingfield B.D."/>
        </authorList>
    </citation>
    <scope>NUCLEOTIDE SEQUENCE [LARGE SCALE GENOMIC DNA]</scope>
    <source>
        <strain evidence="3 4">CMW 5346</strain>
    </source>
</reference>
<dbReference type="EMBL" id="JAWCUI010000014">
    <property type="protein sequence ID" value="KAL1898809.1"/>
    <property type="molecule type" value="Genomic_DNA"/>
</dbReference>
<accession>A0ABR3ZEM0</accession>
<dbReference type="PANTHER" id="PTHR35910:SF6">
    <property type="entry name" value="2EXR DOMAIN-CONTAINING PROTEIN"/>
    <property type="match status" value="1"/>
</dbReference>
<organism evidence="3 4">
    <name type="scientific">Sporothrix stenoceras</name>
    <dbReference type="NCBI Taxonomy" id="5173"/>
    <lineage>
        <taxon>Eukaryota</taxon>
        <taxon>Fungi</taxon>
        <taxon>Dikarya</taxon>
        <taxon>Ascomycota</taxon>
        <taxon>Pezizomycotina</taxon>
        <taxon>Sordariomycetes</taxon>
        <taxon>Sordariomycetidae</taxon>
        <taxon>Ophiostomatales</taxon>
        <taxon>Ophiostomataceae</taxon>
        <taxon>Sporothrix</taxon>
    </lineage>
</organism>
<feature type="compositionally biased region" description="Pro residues" evidence="1">
    <location>
        <begin position="70"/>
        <end position="85"/>
    </location>
</feature>
<proteinExistence type="predicted"/>
<dbReference type="PANTHER" id="PTHR35910">
    <property type="entry name" value="2EXR DOMAIN-CONTAINING PROTEIN"/>
    <property type="match status" value="1"/>
</dbReference>
<dbReference type="Pfam" id="PF20150">
    <property type="entry name" value="2EXR"/>
    <property type="match status" value="1"/>
</dbReference>
<gene>
    <name evidence="3" type="ORF">Sste5346_003218</name>
</gene>
<sequence length="278" mass="30171">MLPPELRLKIWHYNMPEPRIVSVRCGARSPSSSLPSLPLRRHCLSSEDAFTACSPACSSHSSSSSSPSPTLSPSPSPSPPPPSSYSPPGWCTSTATLPVNLSVCHESRTEALRRYALMFGIARQPGYVYFDPSRDILYFGPREGYMAAEAQLRTLLVLAEPEELALVQRVALSEGVLDHTGSSSSASTNLAVDVLHQLRTRLPSLRELIVVPRDETAVDSSDAVLVPLPMPPVTLPLGGPSMPCTQQQQLDPDNSEINVPNSEATKRLAKQIHTAMRR</sequence>
<keyword evidence="4" id="KW-1185">Reference proteome</keyword>
<feature type="domain" description="2EXR" evidence="2">
    <location>
        <begin position="2"/>
        <end position="137"/>
    </location>
</feature>
<name>A0ABR3ZEM0_9PEZI</name>
<evidence type="ECO:0000313" key="4">
    <source>
        <dbReference type="Proteomes" id="UP001583186"/>
    </source>
</evidence>
<feature type="region of interest" description="Disordered" evidence="1">
    <location>
        <begin position="63"/>
        <end position="86"/>
    </location>
</feature>
<protein>
    <recommendedName>
        <fullName evidence="2">2EXR domain-containing protein</fullName>
    </recommendedName>
</protein>
<comment type="caution">
    <text evidence="3">The sequence shown here is derived from an EMBL/GenBank/DDBJ whole genome shotgun (WGS) entry which is preliminary data.</text>
</comment>
<evidence type="ECO:0000256" key="1">
    <source>
        <dbReference type="SAM" id="MobiDB-lite"/>
    </source>
</evidence>
<dbReference type="InterPro" id="IPR045518">
    <property type="entry name" value="2EXR"/>
</dbReference>
<dbReference type="Proteomes" id="UP001583186">
    <property type="component" value="Unassembled WGS sequence"/>
</dbReference>
<evidence type="ECO:0000259" key="2">
    <source>
        <dbReference type="Pfam" id="PF20150"/>
    </source>
</evidence>
<evidence type="ECO:0000313" key="3">
    <source>
        <dbReference type="EMBL" id="KAL1898809.1"/>
    </source>
</evidence>